<sequence>MLLTVLLYKKVPADENIHPNCIIIGNTVTSLCVGKANAAARQECKAGMDANIESIPSKHLSISGILTTTNVIMANWSKEMLQSLVNRAVQMLASGPFGSHFFTINSVVS</sequence>
<dbReference type="EMBL" id="JAHQIW010004986">
    <property type="protein sequence ID" value="KAJ1364488.1"/>
    <property type="molecule type" value="Genomic_DNA"/>
</dbReference>
<dbReference type="Proteomes" id="UP001196413">
    <property type="component" value="Unassembled WGS sequence"/>
</dbReference>
<organism evidence="1 2">
    <name type="scientific">Parelaphostrongylus tenuis</name>
    <name type="common">Meningeal worm</name>
    <dbReference type="NCBI Taxonomy" id="148309"/>
    <lineage>
        <taxon>Eukaryota</taxon>
        <taxon>Metazoa</taxon>
        <taxon>Ecdysozoa</taxon>
        <taxon>Nematoda</taxon>
        <taxon>Chromadorea</taxon>
        <taxon>Rhabditida</taxon>
        <taxon>Rhabditina</taxon>
        <taxon>Rhabditomorpha</taxon>
        <taxon>Strongyloidea</taxon>
        <taxon>Metastrongylidae</taxon>
        <taxon>Parelaphostrongylus</taxon>
    </lineage>
</organism>
<evidence type="ECO:0000313" key="2">
    <source>
        <dbReference type="Proteomes" id="UP001196413"/>
    </source>
</evidence>
<comment type="caution">
    <text evidence="1">The sequence shown here is derived from an EMBL/GenBank/DDBJ whole genome shotgun (WGS) entry which is preliminary data.</text>
</comment>
<keyword evidence="2" id="KW-1185">Reference proteome</keyword>
<name>A0AAD5MYG8_PARTN</name>
<reference evidence="1" key="1">
    <citation type="submission" date="2021-06" db="EMBL/GenBank/DDBJ databases">
        <title>Parelaphostrongylus tenuis whole genome reference sequence.</title>
        <authorList>
            <person name="Garwood T.J."/>
            <person name="Larsen P.A."/>
            <person name="Fountain-Jones N.M."/>
            <person name="Garbe J.R."/>
            <person name="Macchietto M.G."/>
            <person name="Kania S.A."/>
            <person name="Gerhold R.W."/>
            <person name="Richards J.E."/>
            <person name="Wolf T.M."/>
        </authorList>
    </citation>
    <scope>NUCLEOTIDE SEQUENCE</scope>
    <source>
        <strain evidence="1">MNPRO001-30</strain>
        <tissue evidence="1">Meninges</tissue>
    </source>
</reference>
<accession>A0AAD5MYG8</accession>
<gene>
    <name evidence="1" type="ORF">KIN20_024592</name>
</gene>
<proteinExistence type="predicted"/>
<evidence type="ECO:0000313" key="1">
    <source>
        <dbReference type="EMBL" id="KAJ1364488.1"/>
    </source>
</evidence>
<dbReference type="AlphaFoldDB" id="A0AAD5MYG8"/>
<protein>
    <submittedName>
        <fullName evidence="1">Uncharacterized protein</fullName>
    </submittedName>
</protein>